<evidence type="ECO:0000313" key="1">
    <source>
        <dbReference type="EMBL" id="KAJ7779699.1"/>
    </source>
</evidence>
<evidence type="ECO:0000313" key="2">
    <source>
        <dbReference type="Proteomes" id="UP001215598"/>
    </source>
</evidence>
<name>A0AAD7NXC8_9AGAR</name>
<comment type="caution">
    <text evidence="1">The sequence shown here is derived from an EMBL/GenBank/DDBJ whole genome shotgun (WGS) entry which is preliminary data.</text>
</comment>
<gene>
    <name evidence="1" type="ORF">B0H16DRAFT_1499623</name>
</gene>
<protein>
    <submittedName>
        <fullName evidence="1">Uncharacterized protein</fullName>
    </submittedName>
</protein>
<organism evidence="1 2">
    <name type="scientific">Mycena metata</name>
    <dbReference type="NCBI Taxonomy" id="1033252"/>
    <lineage>
        <taxon>Eukaryota</taxon>
        <taxon>Fungi</taxon>
        <taxon>Dikarya</taxon>
        <taxon>Basidiomycota</taxon>
        <taxon>Agaricomycotina</taxon>
        <taxon>Agaricomycetes</taxon>
        <taxon>Agaricomycetidae</taxon>
        <taxon>Agaricales</taxon>
        <taxon>Marasmiineae</taxon>
        <taxon>Mycenaceae</taxon>
        <taxon>Mycena</taxon>
    </lineage>
</organism>
<dbReference type="AlphaFoldDB" id="A0AAD7NXC8"/>
<accession>A0AAD7NXC8</accession>
<keyword evidence="2" id="KW-1185">Reference proteome</keyword>
<reference evidence="1" key="1">
    <citation type="submission" date="2023-03" db="EMBL/GenBank/DDBJ databases">
        <title>Massive genome expansion in bonnet fungi (Mycena s.s.) driven by repeated elements and novel gene families across ecological guilds.</title>
        <authorList>
            <consortium name="Lawrence Berkeley National Laboratory"/>
            <person name="Harder C.B."/>
            <person name="Miyauchi S."/>
            <person name="Viragh M."/>
            <person name="Kuo A."/>
            <person name="Thoen E."/>
            <person name="Andreopoulos B."/>
            <person name="Lu D."/>
            <person name="Skrede I."/>
            <person name="Drula E."/>
            <person name="Henrissat B."/>
            <person name="Morin E."/>
            <person name="Kohler A."/>
            <person name="Barry K."/>
            <person name="LaButti K."/>
            <person name="Morin E."/>
            <person name="Salamov A."/>
            <person name="Lipzen A."/>
            <person name="Mereny Z."/>
            <person name="Hegedus B."/>
            <person name="Baldrian P."/>
            <person name="Stursova M."/>
            <person name="Weitz H."/>
            <person name="Taylor A."/>
            <person name="Grigoriev I.V."/>
            <person name="Nagy L.G."/>
            <person name="Martin F."/>
            <person name="Kauserud H."/>
        </authorList>
    </citation>
    <scope>NUCLEOTIDE SEQUENCE</scope>
    <source>
        <strain evidence="1">CBHHK182m</strain>
    </source>
</reference>
<dbReference type="Proteomes" id="UP001215598">
    <property type="component" value="Unassembled WGS sequence"/>
</dbReference>
<sequence length="304" mass="34600">MEIDTAHDDPRLPPELERLVFEFAALSHPFGIARSMLVAWRVKDWVEPLLYRVLYITSPRRAQRQAHGFPAVPVEVLLQAFTSKPALFETNVECPLFDQTPIQPPRHVVVNAILSACPGITTLLARFPLKGPSLEVLGSLQRLRRLAIHVNVLFTSPAPHASSRIDFLHPVFRNVTHLELLDDLYNSRTECSLYTGIIDMPRLSHVAFNDVVLCRDMEPLFQTHVRLRCLVFLGAQPELEQIPPWPHGDRFAHISRPDYVADWFRGTQTGGDFWALAEEFLAAKRAGRVDRLRYSVSDTDASRR</sequence>
<dbReference type="EMBL" id="JARKIB010000005">
    <property type="protein sequence ID" value="KAJ7779699.1"/>
    <property type="molecule type" value="Genomic_DNA"/>
</dbReference>
<proteinExistence type="predicted"/>